<dbReference type="PATRIC" id="fig|86176.4.peg.148"/>
<keyword evidence="3" id="KW-1185">Reference proteome</keyword>
<reference evidence="2 3" key="1">
    <citation type="submission" date="2015-09" db="EMBL/GenBank/DDBJ databases">
        <title>Genome announcement of multiple Pseudomonas syringae strains.</title>
        <authorList>
            <person name="Thakur S."/>
            <person name="Wang P.W."/>
            <person name="Gong Y."/>
            <person name="Weir B.S."/>
            <person name="Guttman D.S."/>
        </authorList>
    </citation>
    <scope>NUCLEOTIDE SEQUENCE [LARGE SCALE GENOMIC DNA]</scope>
    <source>
        <strain evidence="2 3">ICMP6289</strain>
    </source>
</reference>
<comment type="caution">
    <text evidence="2">The sequence shown here is derived from an EMBL/GenBank/DDBJ whole genome shotgun (WGS) entry which is preliminary data.</text>
</comment>
<keyword evidence="1" id="KW-1133">Transmembrane helix</keyword>
<feature type="transmembrane region" description="Helical" evidence="1">
    <location>
        <begin position="30"/>
        <end position="53"/>
    </location>
</feature>
<feature type="transmembrane region" description="Helical" evidence="1">
    <location>
        <begin position="73"/>
        <end position="95"/>
    </location>
</feature>
<keyword evidence="1" id="KW-0812">Transmembrane</keyword>
<evidence type="ECO:0000313" key="2">
    <source>
        <dbReference type="EMBL" id="KPX81467.1"/>
    </source>
</evidence>
<proteinExistence type="predicted"/>
<evidence type="ECO:0000256" key="1">
    <source>
        <dbReference type="SAM" id="Phobius"/>
    </source>
</evidence>
<sequence>MTTTDETGAVFETDLPARLDRLPWGRFHTLLVVALGITWLLDGLEVTLAGSVAGALKASPALNLTNSDVGLAGAAYIAGAVLGALFFGWLAGWLAGWRTVSGVANCSSSPCCCTSSPRLPRRFHSASGASCCSAF</sequence>
<organism evidence="2 3">
    <name type="scientific">Pseudomonas meliae</name>
    <dbReference type="NCBI Taxonomy" id="86176"/>
    <lineage>
        <taxon>Bacteria</taxon>
        <taxon>Pseudomonadati</taxon>
        <taxon>Pseudomonadota</taxon>
        <taxon>Gammaproteobacteria</taxon>
        <taxon>Pseudomonadales</taxon>
        <taxon>Pseudomonadaceae</taxon>
        <taxon>Pseudomonas</taxon>
    </lineage>
</organism>
<gene>
    <name evidence="2" type="ORF">ALO64_00135</name>
</gene>
<keyword evidence="1" id="KW-0472">Membrane</keyword>
<dbReference type="InterPro" id="IPR036259">
    <property type="entry name" value="MFS_trans_sf"/>
</dbReference>
<dbReference type="Gene3D" id="1.20.1250.20">
    <property type="entry name" value="MFS general substrate transporter like domains"/>
    <property type="match status" value="1"/>
</dbReference>
<dbReference type="Proteomes" id="UP000050455">
    <property type="component" value="Unassembled WGS sequence"/>
</dbReference>
<accession>A0A0P9UAB1</accession>
<dbReference type="AlphaFoldDB" id="A0A0P9UAB1"/>
<dbReference type="EMBL" id="LJQT01000428">
    <property type="protein sequence ID" value="KPX81467.1"/>
    <property type="molecule type" value="Genomic_DNA"/>
</dbReference>
<protein>
    <submittedName>
        <fullName evidence="2">Major facilitator family transporter</fullName>
    </submittedName>
</protein>
<evidence type="ECO:0000313" key="3">
    <source>
        <dbReference type="Proteomes" id="UP000050455"/>
    </source>
</evidence>
<dbReference type="SUPFAM" id="SSF103473">
    <property type="entry name" value="MFS general substrate transporter"/>
    <property type="match status" value="1"/>
</dbReference>
<name>A0A0P9UAB1_9PSED</name>